<comment type="caution">
    <text evidence="3">The sequence shown here is derived from an EMBL/GenBank/DDBJ whole genome shotgun (WGS) entry which is preliminary data.</text>
</comment>
<dbReference type="GO" id="GO:0042586">
    <property type="term" value="F:peptide deformylase activity"/>
    <property type="evidence" value="ECO:0007669"/>
    <property type="project" value="UniProtKB-UniRule"/>
</dbReference>
<feature type="binding site" evidence="2">
    <location>
        <position position="93"/>
    </location>
    <ligand>
        <name>Fe cation</name>
        <dbReference type="ChEBI" id="CHEBI:24875"/>
    </ligand>
</feature>
<dbReference type="EMBL" id="DRNB01000295">
    <property type="protein sequence ID" value="HHJ64831.1"/>
    <property type="molecule type" value="Genomic_DNA"/>
</dbReference>
<dbReference type="CDD" id="cd00487">
    <property type="entry name" value="Pep_deformylase"/>
    <property type="match status" value="1"/>
</dbReference>
<dbReference type="InterPro" id="IPR036821">
    <property type="entry name" value="Peptide_deformylase_sf"/>
</dbReference>
<dbReference type="AlphaFoldDB" id="A0A7C5L6P6"/>
<dbReference type="HAMAP" id="MF_00163">
    <property type="entry name" value="Pep_deformylase"/>
    <property type="match status" value="1"/>
</dbReference>
<comment type="cofactor">
    <cofactor evidence="2">
        <name>Fe(2+)</name>
        <dbReference type="ChEBI" id="CHEBI:29033"/>
    </cofactor>
    <text evidence="2">Binds 1 Fe(2+) ion.</text>
</comment>
<gene>
    <name evidence="2 3" type="primary">def</name>
    <name evidence="3" type="ORF">ENJ61_07995</name>
</gene>
<organism evidence="3">
    <name type="scientific">Aquifex aeolicus</name>
    <dbReference type="NCBI Taxonomy" id="63363"/>
    <lineage>
        <taxon>Bacteria</taxon>
        <taxon>Pseudomonadati</taxon>
        <taxon>Aquificota</taxon>
        <taxon>Aquificia</taxon>
        <taxon>Aquificales</taxon>
        <taxon>Aquificaceae</taxon>
        <taxon>Aquifex</taxon>
    </lineage>
</organism>
<dbReference type="NCBIfam" id="NF001159">
    <property type="entry name" value="PRK00150.1-3"/>
    <property type="match status" value="1"/>
</dbReference>
<dbReference type="SUPFAM" id="SSF56420">
    <property type="entry name" value="Peptide deformylase"/>
    <property type="match status" value="1"/>
</dbReference>
<keyword evidence="2" id="KW-0408">Iron</keyword>
<dbReference type="Gene3D" id="3.90.45.10">
    <property type="entry name" value="Peptide deformylase"/>
    <property type="match status" value="1"/>
</dbReference>
<feature type="binding site" evidence="2">
    <location>
        <position position="139"/>
    </location>
    <ligand>
        <name>Fe cation</name>
        <dbReference type="ChEBI" id="CHEBI:24875"/>
    </ligand>
</feature>
<dbReference type="Proteomes" id="UP000885792">
    <property type="component" value="Unassembled WGS sequence"/>
</dbReference>
<keyword evidence="2" id="KW-0479">Metal-binding</keyword>
<accession>A0A7C5L6P6</accession>
<sequence>MVRRIVTFPAEVLTRPTERVVEIDENVKRIVKDMFDTMYHAEGVGLAANQIGLSLSIMVIDTTPKEDAPNVKLVLINPEVLEAEGRVRFREGCLSFPGLTVEVERFERVRVRALDERGEDFEKTLEGFPAVVFQHEFDHLKGITFLDRLSGWRKRLALEKYRKLQREGART</sequence>
<comment type="catalytic activity">
    <reaction evidence="2">
        <text>N-terminal N-formyl-L-methionyl-[peptide] + H2O = N-terminal L-methionyl-[peptide] + formate</text>
        <dbReference type="Rhea" id="RHEA:24420"/>
        <dbReference type="Rhea" id="RHEA-COMP:10639"/>
        <dbReference type="Rhea" id="RHEA-COMP:10640"/>
        <dbReference type="ChEBI" id="CHEBI:15377"/>
        <dbReference type="ChEBI" id="CHEBI:15740"/>
        <dbReference type="ChEBI" id="CHEBI:49298"/>
        <dbReference type="ChEBI" id="CHEBI:64731"/>
        <dbReference type="EC" id="3.5.1.88"/>
    </reaction>
</comment>
<feature type="binding site" evidence="2">
    <location>
        <position position="135"/>
    </location>
    <ligand>
        <name>Fe cation</name>
        <dbReference type="ChEBI" id="CHEBI:24875"/>
    </ligand>
</feature>
<feature type="active site" evidence="2">
    <location>
        <position position="136"/>
    </location>
</feature>
<dbReference type="PRINTS" id="PR01576">
    <property type="entry name" value="PDEFORMYLASE"/>
</dbReference>
<name>A0A7C5L6P6_AQUAO</name>
<keyword evidence="2" id="KW-0648">Protein biosynthesis</keyword>
<evidence type="ECO:0000313" key="3">
    <source>
        <dbReference type="EMBL" id="HHJ64831.1"/>
    </source>
</evidence>
<dbReference type="GO" id="GO:0046872">
    <property type="term" value="F:metal ion binding"/>
    <property type="evidence" value="ECO:0007669"/>
    <property type="project" value="UniProtKB-KW"/>
</dbReference>
<reference evidence="3" key="1">
    <citation type="journal article" date="2020" name="mSystems">
        <title>Genome- and Community-Level Interaction Insights into Carbon Utilization and Element Cycling Functions of Hydrothermarchaeota in Hydrothermal Sediment.</title>
        <authorList>
            <person name="Zhou Z."/>
            <person name="Liu Y."/>
            <person name="Xu W."/>
            <person name="Pan J."/>
            <person name="Luo Z.H."/>
            <person name="Li M."/>
        </authorList>
    </citation>
    <scope>NUCLEOTIDE SEQUENCE [LARGE SCALE GENOMIC DNA]</scope>
    <source>
        <strain evidence="3">HyVt-501</strain>
    </source>
</reference>
<evidence type="ECO:0000256" key="2">
    <source>
        <dbReference type="HAMAP-Rule" id="MF_00163"/>
    </source>
</evidence>
<keyword evidence="2 3" id="KW-0378">Hydrolase</keyword>
<dbReference type="PANTHER" id="PTHR10458:SF22">
    <property type="entry name" value="PEPTIDE DEFORMYLASE"/>
    <property type="match status" value="1"/>
</dbReference>
<dbReference type="PANTHER" id="PTHR10458">
    <property type="entry name" value="PEPTIDE DEFORMYLASE"/>
    <property type="match status" value="1"/>
</dbReference>
<dbReference type="EC" id="3.5.1.88" evidence="2"/>
<dbReference type="InterPro" id="IPR023635">
    <property type="entry name" value="Peptide_deformylase"/>
</dbReference>
<comment type="similarity">
    <text evidence="1 2">Belongs to the polypeptide deformylase family.</text>
</comment>
<evidence type="ECO:0000256" key="1">
    <source>
        <dbReference type="ARBA" id="ARBA00010759"/>
    </source>
</evidence>
<dbReference type="NCBIfam" id="TIGR00079">
    <property type="entry name" value="pept_deformyl"/>
    <property type="match status" value="1"/>
</dbReference>
<proteinExistence type="inferred from homology"/>
<dbReference type="Pfam" id="PF01327">
    <property type="entry name" value="Pep_deformylase"/>
    <property type="match status" value="1"/>
</dbReference>
<protein>
    <recommendedName>
        <fullName evidence="2">Peptide deformylase</fullName>
        <shortName evidence="2">PDF</shortName>
        <ecNumber evidence="2">3.5.1.88</ecNumber>
    </recommendedName>
    <alternativeName>
        <fullName evidence="2">Polypeptide deformylase</fullName>
    </alternativeName>
</protein>
<dbReference type="GO" id="GO:0006412">
    <property type="term" value="P:translation"/>
    <property type="evidence" value="ECO:0007669"/>
    <property type="project" value="UniProtKB-UniRule"/>
</dbReference>
<comment type="function">
    <text evidence="2">Removes the formyl group from the N-terminal Met of newly synthesized proteins. Requires at least a dipeptide for an efficient rate of reaction. N-terminal L-methionine is a prerequisite for activity but the enzyme has broad specificity at other positions.</text>
</comment>
<dbReference type="PIRSF" id="PIRSF004749">
    <property type="entry name" value="Pep_def"/>
    <property type="match status" value="1"/>
</dbReference>